<dbReference type="EMBL" id="PGTY01000001">
    <property type="protein sequence ID" value="PJI91445.1"/>
    <property type="molecule type" value="Genomic_DNA"/>
</dbReference>
<accession>A0A2M8WKI8</accession>
<evidence type="ECO:0000313" key="1">
    <source>
        <dbReference type="EMBL" id="PJI91445.1"/>
    </source>
</evidence>
<gene>
    <name evidence="1" type="ORF">BC777_0273</name>
</gene>
<reference evidence="1 2" key="1">
    <citation type="submission" date="2017-11" db="EMBL/GenBank/DDBJ databases">
        <title>Genomic Encyclopedia of Archaeal and Bacterial Type Strains, Phase II (KMG-II): From Individual Species to Whole Genera.</title>
        <authorList>
            <person name="Goeker M."/>
        </authorList>
    </citation>
    <scope>NUCLEOTIDE SEQUENCE [LARGE SCALE GENOMIC DNA]</scope>
    <source>
        <strain evidence="1 2">DSM 29128</strain>
    </source>
</reference>
<dbReference type="AlphaFoldDB" id="A0A2M8WKI8"/>
<proteinExistence type="predicted"/>
<keyword evidence="2" id="KW-1185">Reference proteome</keyword>
<name>A0A2M8WKI8_9RHOB</name>
<comment type="caution">
    <text evidence="1">The sequence shown here is derived from an EMBL/GenBank/DDBJ whole genome shotgun (WGS) entry which is preliminary data.</text>
</comment>
<dbReference type="RefSeq" id="WP_100366367.1">
    <property type="nucleotide sequence ID" value="NZ_PGTY01000001.1"/>
</dbReference>
<protein>
    <submittedName>
        <fullName evidence="1">Uncharacterized protein</fullName>
    </submittedName>
</protein>
<evidence type="ECO:0000313" key="2">
    <source>
        <dbReference type="Proteomes" id="UP000228531"/>
    </source>
</evidence>
<sequence length="154" mass="17161">MPQAHHQDDTHTMIDAPDLWEMAVIGRHGRPPLRFKGQRHARMQRRVSAQDTLNIELWARRKGDFVLAYSDATVSPTKIQAVVVDGQSQAMDHLEALCAATTVLTAHNDLPVALTEALQTLRLQQEFAILVGDFLAALDAFDARTPRVRLTTEA</sequence>
<dbReference type="OrthoDB" id="9764438at2"/>
<organism evidence="1 2">
    <name type="scientific">Yoonia maricola</name>
    <dbReference type="NCBI Taxonomy" id="420999"/>
    <lineage>
        <taxon>Bacteria</taxon>
        <taxon>Pseudomonadati</taxon>
        <taxon>Pseudomonadota</taxon>
        <taxon>Alphaproteobacteria</taxon>
        <taxon>Rhodobacterales</taxon>
        <taxon>Paracoccaceae</taxon>
        <taxon>Yoonia</taxon>
    </lineage>
</organism>
<dbReference type="Proteomes" id="UP000228531">
    <property type="component" value="Unassembled WGS sequence"/>
</dbReference>